<dbReference type="GO" id="GO:0032259">
    <property type="term" value="P:methylation"/>
    <property type="evidence" value="ECO:0007669"/>
    <property type="project" value="UniProtKB-KW"/>
</dbReference>
<keyword evidence="1" id="KW-0808">Transferase</keyword>
<keyword evidence="2" id="KW-1185">Reference proteome</keyword>
<comment type="caution">
    <text evidence="1">The sequence shown here is derived from an EMBL/GenBank/DDBJ whole genome shotgun (WGS) entry which is preliminary data.</text>
</comment>
<dbReference type="Proteomes" id="UP000608754">
    <property type="component" value="Unassembled WGS sequence"/>
</dbReference>
<dbReference type="AlphaFoldDB" id="A0A8J7KH83"/>
<protein>
    <submittedName>
        <fullName evidence="1">Methyltransferase</fullName>
    </submittedName>
</protein>
<dbReference type="RefSeq" id="WP_194181563.1">
    <property type="nucleotide sequence ID" value="NZ_JADGIK010000001.1"/>
</dbReference>
<name>A0A8J7KH83_9FLAO</name>
<accession>A0A8J7KH83</accession>
<gene>
    <name evidence="1" type="ORF">IM532_00895</name>
</gene>
<proteinExistence type="predicted"/>
<evidence type="ECO:0000313" key="2">
    <source>
        <dbReference type="Proteomes" id="UP000608754"/>
    </source>
</evidence>
<reference evidence="1" key="1">
    <citation type="submission" date="2020-10" db="EMBL/GenBank/DDBJ databases">
        <authorList>
            <person name="Lu T."/>
            <person name="Wang Q."/>
            <person name="Han X."/>
        </authorList>
    </citation>
    <scope>NUCLEOTIDE SEQUENCE</scope>
    <source>
        <strain evidence="1">WQ 117</strain>
    </source>
</reference>
<dbReference type="InterPro" id="IPR029063">
    <property type="entry name" value="SAM-dependent_MTases_sf"/>
</dbReference>
<organism evidence="1 2">
    <name type="scientific">Faecalibacter rhinopitheci</name>
    <dbReference type="NCBI Taxonomy" id="2779678"/>
    <lineage>
        <taxon>Bacteria</taxon>
        <taxon>Pseudomonadati</taxon>
        <taxon>Bacteroidota</taxon>
        <taxon>Flavobacteriia</taxon>
        <taxon>Flavobacteriales</taxon>
        <taxon>Weeksellaceae</taxon>
        <taxon>Faecalibacter</taxon>
    </lineage>
</organism>
<dbReference type="Gene3D" id="3.40.50.150">
    <property type="entry name" value="Vaccinia Virus protein VP39"/>
    <property type="match status" value="1"/>
</dbReference>
<sequence>MYKIYPEKRYNETLDLLKKFVAPNDIILDLGVRNPFTKVMEENNYKIINTKGEDLDYHYHDLRNIDATFVTALEILEHLVNPMEVLRNLPGDKLLATIPMRLWFAPAYRSKIDPRDVHYHEFEDWQFDMLLEKAGWKIIHRHKWTHGSNKIGIRPILRKITPRYYAVYAERISDFKFK</sequence>
<evidence type="ECO:0000313" key="1">
    <source>
        <dbReference type="EMBL" id="MBF0596031.1"/>
    </source>
</evidence>
<keyword evidence="1" id="KW-0489">Methyltransferase</keyword>
<dbReference type="GO" id="GO:0008168">
    <property type="term" value="F:methyltransferase activity"/>
    <property type="evidence" value="ECO:0007669"/>
    <property type="project" value="UniProtKB-KW"/>
</dbReference>
<dbReference type="SUPFAM" id="SSF53335">
    <property type="entry name" value="S-adenosyl-L-methionine-dependent methyltransferases"/>
    <property type="match status" value="1"/>
</dbReference>
<dbReference type="EMBL" id="JADGIK010000001">
    <property type="protein sequence ID" value="MBF0596031.1"/>
    <property type="molecule type" value="Genomic_DNA"/>
</dbReference>